<proteinExistence type="predicted"/>
<dbReference type="EMBL" id="LR796235">
    <property type="protein sequence ID" value="CAB4129910.1"/>
    <property type="molecule type" value="Genomic_DNA"/>
</dbReference>
<sequence>MKMKYVKMIFPNVGKFTNGDYDIVGILWFGRVLGICTRSRWNSVMNVGDWKNLPQYHLKTDDIPQFYKK</sequence>
<reference evidence="1" key="1">
    <citation type="submission" date="2020-04" db="EMBL/GenBank/DDBJ databases">
        <authorList>
            <person name="Chiriac C."/>
            <person name="Salcher M."/>
            <person name="Ghai R."/>
            <person name="Kavagutti S V."/>
        </authorList>
    </citation>
    <scope>NUCLEOTIDE SEQUENCE</scope>
</reference>
<accession>A0A6J5LAF2</accession>
<evidence type="ECO:0000313" key="1">
    <source>
        <dbReference type="EMBL" id="CAB4129910.1"/>
    </source>
</evidence>
<gene>
    <name evidence="1" type="ORF">UFOVP117_160</name>
</gene>
<protein>
    <submittedName>
        <fullName evidence="1">Uncharacterized protein</fullName>
    </submittedName>
</protein>
<name>A0A6J5LAF2_9CAUD</name>
<organism evidence="1">
    <name type="scientific">uncultured Caudovirales phage</name>
    <dbReference type="NCBI Taxonomy" id="2100421"/>
    <lineage>
        <taxon>Viruses</taxon>
        <taxon>Duplodnaviria</taxon>
        <taxon>Heunggongvirae</taxon>
        <taxon>Uroviricota</taxon>
        <taxon>Caudoviricetes</taxon>
        <taxon>Peduoviridae</taxon>
        <taxon>Maltschvirus</taxon>
        <taxon>Maltschvirus maltsch</taxon>
    </lineage>
</organism>